<comment type="caution">
    <text evidence="4">The sequence shown here is derived from an EMBL/GenBank/DDBJ whole genome shotgun (WGS) entry which is preliminary data.</text>
</comment>
<proteinExistence type="predicted"/>
<feature type="domain" description="SLH" evidence="3">
    <location>
        <begin position="167"/>
        <end position="231"/>
    </location>
</feature>
<evidence type="ECO:0000259" key="3">
    <source>
        <dbReference type="PROSITE" id="PS51272"/>
    </source>
</evidence>
<dbReference type="Pfam" id="PF00395">
    <property type="entry name" value="SLH"/>
    <property type="match status" value="2"/>
</dbReference>
<evidence type="ECO:0000313" key="5">
    <source>
        <dbReference type="Proteomes" id="UP000739069"/>
    </source>
</evidence>
<protein>
    <submittedName>
        <fullName evidence="4">S-layer homology domain-containing protein</fullName>
    </submittedName>
</protein>
<dbReference type="AlphaFoldDB" id="A0A943TBZ6"/>
<reference evidence="4" key="1">
    <citation type="submission" date="2021-02" db="EMBL/GenBank/DDBJ databases">
        <title>Infant gut strain persistence is associated with maternal origin, phylogeny, and functional potential including surface adhesion and iron acquisition.</title>
        <authorList>
            <person name="Lou Y.C."/>
        </authorList>
    </citation>
    <scope>NUCLEOTIDE SEQUENCE</scope>
    <source>
        <strain evidence="4">L1_008_092G1_dasL1_008_092G1_concoct_16</strain>
    </source>
</reference>
<accession>A0A943TBZ6</accession>
<dbReference type="NCBIfam" id="TIGR01409">
    <property type="entry name" value="TAT_signal_seq"/>
    <property type="match status" value="1"/>
</dbReference>
<keyword evidence="2" id="KW-0732">Signal</keyword>
<sequence length="361" mass="39662">MPFLNHRLSRRFFLKGASAATAAGALTLQAQVANADETPKTTESSAPAEETKGPRLTIQRATITEDGMTVSYTAHGLRELLTEGTTLTVRHGYVRDNSFETLRSWPLTPEFNGDEDTFSGTDLFPIELIQPEGVDHALQLDICTDPWGQEIAHQVAARVPAVETKILKASFEDVPGNYPYADDIRVANQKKWLFPNPQTGAFEPNRAVTREEAIALLNRAAGRPGVSENSGVAPYADAVGRPAANALHWARDRKITEPIASGERIDPTAPISHEELMAVLYQYNAEVQLSELEEGAGSRFRDVLGAGPLHRYVAWAGANDIVLDSSGEFKPTAPTTRAELARFIRRYKLQNLLFTDFSYIS</sequence>
<evidence type="ECO:0000256" key="1">
    <source>
        <dbReference type="SAM" id="MobiDB-lite"/>
    </source>
</evidence>
<evidence type="ECO:0000256" key="2">
    <source>
        <dbReference type="SAM" id="SignalP"/>
    </source>
</evidence>
<name>A0A943TBZ6_9MICC</name>
<evidence type="ECO:0000313" key="4">
    <source>
        <dbReference type="EMBL" id="MBS6634800.1"/>
    </source>
</evidence>
<dbReference type="EMBL" id="JAGZXI010000004">
    <property type="protein sequence ID" value="MBS6634800.1"/>
    <property type="molecule type" value="Genomic_DNA"/>
</dbReference>
<dbReference type="InterPro" id="IPR001119">
    <property type="entry name" value="SLH_dom"/>
</dbReference>
<organism evidence="4 5">
    <name type="scientific">Rothia mucilaginosa</name>
    <dbReference type="NCBI Taxonomy" id="43675"/>
    <lineage>
        <taxon>Bacteria</taxon>
        <taxon>Bacillati</taxon>
        <taxon>Actinomycetota</taxon>
        <taxon>Actinomycetes</taxon>
        <taxon>Micrococcales</taxon>
        <taxon>Micrococcaceae</taxon>
        <taxon>Rothia</taxon>
    </lineage>
</organism>
<feature type="chain" id="PRO_5037152437" evidence="2">
    <location>
        <begin position="36"/>
        <end position="361"/>
    </location>
</feature>
<dbReference type="InterPro" id="IPR019546">
    <property type="entry name" value="TAT_signal_bac_arc"/>
</dbReference>
<dbReference type="RefSeq" id="WP_303952440.1">
    <property type="nucleotide sequence ID" value="NZ_JAGZXI010000004.1"/>
</dbReference>
<feature type="signal peptide" evidence="2">
    <location>
        <begin position="1"/>
        <end position="35"/>
    </location>
</feature>
<gene>
    <name evidence="4" type="ORF">KH265_03955</name>
</gene>
<dbReference type="PROSITE" id="PS51272">
    <property type="entry name" value="SLH"/>
    <property type="match status" value="1"/>
</dbReference>
<dbReference type="Proteomes" id="UP000739069">
    <property type="component" value="Unassembled WGS sequence"/>
</dbReference>
<dbReference type="PROSITE" id="PS51318">
    <property type="entry name" value="TAT"/>
    <property type="match status" value="1"/>
</dbReference>
<feature type="region of interest" description="Disordered" evidence="1">
    <location>
        <begin position="35"/>
        <end position="54"/>
    </location>
</feature>
<dbReference type="InterPro" id="IPR006311">
    <property type="entry name" value="TAT_signal"/>
</dbReference>